<dbReference type="Gene3D" id="3.55.50.30">
    <property type="match status" value="1"/>
</dbReference>
<evidence type="ECO:0000256" key="1">
    <source>
        <dbReference type="ARBA" id="ARBA00004571"/>
    </source>
</evidence>
<comment type="subcellular location">
    <subcellularLocation>
        <location evidence="1 7">Cell outer membrane</location>
        <topology evidence="1 7">Multi-pass membrane protein</topology>
    </subcellularLocation>
</comment>
<keyword evidence="3 7" id="KW-1134">Transmembrane beta strand</keyword>
<dbReference type="Gene3D" id="2.170.130.10">
    <property type="entry name" value="TonB-dependent receptor, plug domain"/>
    <property type="match status" value="1"/>
</dbReference>
<dbReference type="InterPro" id="IPR008969">
    <property type="entry name" value="CarboxyPept-like_regulatory"/>
</dbReference>
<protein>
    <submittedName>
        <fullName evidence="9">SusC/RagA family TonB-linked outer membrane protein</fullName>
    </submittedName>
</protein>
<sequence>MKKLIFILFFCWSLTGISQEISVSFQNPTLSQIIAEIENKTDYKFAFANNIDTKTQLPGSFRFENEELAGVLKQLSAATAYTFSRVGNNITISLDPVQQNEQGTLRGTILDQNGKPLPGATVIEKGTSNGVTTDFDGNFSIEVSGSQAALIISYIGFETQEVVFNTVTPQTITLQESASTLNEVVITALGIKREEKALGYATQKVQGEELSTVKGVDVGTSLTGKVAGLLVKNSTEFTAEPEIQLRGEKPLLVIDGVPYGNMSLRDIPSDDIETIDVLKGATASALYGYRGQSGAIMITTKKGSSREGLSVSLNSSTMFTAGYLAIPETQSTYGRKINTSTNTYVRSGNGSWGPPLEGQEVIQWDPVTKSMQPMPFLPRGKDNFSNYLEQGHILNNNISVVQQGENGNLRSSASWINNKGQYPNSQFDKLTYTLAGEMKVDKFNLSSSVSYNKQNSPNIGFSGYTGYDPMYNILVWASPDYDVRDYKDYWLVENEVQNSSYTSINNNPYFDRYERIHELDKDIFNGFISAQYEFTPWLSATLRSGYDTYTNRQMVRISKGSFQGGGTATVIENGTQIWGESQKGSYNVGIGRGYSINNDLILSAEHDFGDFTIDGLAGGTIFYTQDEGIESRTQAGLSIPAFYSLKASVNPPAVSSRLYKRQVNSVYGRLSASWRDLAFVEGTLRNDWSSTLPESTRSYLYPSVASSLIVSELLPEMNWLSFWKLRGSWTTSKTPANIYEINNIYNITTNAWGNLSSATFPNVIRGTDVRPESSSTIEVGTVFNVLNNRAKFDVTYYSKKMYDFLRSASISPASGYSANYVNTDEEITRRGLEIAASFNPVRTDDWRWDISVNWSKYARYYTQLDEEFSPDLKWVAEGERVDHFTLNDFQRDQEGNIIHLNGLPQYEPFHSLYGYSDPDWIWGLGTSLRYKDFTLNVSVDGRVGGLAQTTTEMYMWQSGNHPDSVTEERYLDATTGTANYVGDGVKVISGEVTYDTYGNVTSDTREFAPNDVAVTYENWVKRAHKGNAWWGPPSPLETYSTTFVKLREMSLSYNFPDSFNNVIGTSSGSVSAIGQNLALWAKDFEYSDPDGGSENFSDPSQRYIGLNVNLTF</sequence>
<dbReference type="Pfam" id="PF07715">
    <property type="entry name" value="Plug"/>
    <property type="match status" value="1"/>
</dbReference>
<dbReference type="NCBIfam" id="TIGR04057">
    <property type="entry name" value="SusC_RagA_signa"/>
    <property type="match status" value="1"/>
</dbReference>
<evidence type="ECO:0000256" key="5">
    <source>
        <dbReference type="ARBA" id="ARBA00023136"/>
    </source>
</evidence>
<evidence type="ECO:0000256" key="2">
    <source>
        <dbReference type="ARBA" id="ARBA00022448"/>
    </source>
</evidence>
<dbReference type="EMBL" id="JBHULT010000006">
    <property type="protein sequence ID" value="MFD2517002.1"/>
    <property type="molecule type" value="Genomic_DNA"/>
</dbReference>
<evidence type="ECO:0000256" key="4">
    <source>
        <dbReference type="ARBA" id="ARBA00022692"/>
    </source>
</evidence>
<accession>A0ABW5IVQ6</accession>
<gene>
    <name evidence="9" type="ORF">ACFSTG_03780</name>
</gene>
<keyword evidence="4 7" id="KW-0812">Transmembrane</keyword>
<dbReference type="InterPro" id="IPR012910">
    <property type="entry name" value="Plug_dom"/>
</dbReference>
<evidence type="ECO:0000256" key="7">
    <source>
        <dbReference type="PROSITE-ProRule" id="PRU01360"/>
    </source>
</evidence>
<evidence type="ECO:0000256" key="3">
    <source>
        <dbReference type="ARBA" id="ARBA00022452"/>
    </source>
</evidence>
<keyword evidence="10" id="KW-1185">Reference proteome</keyword>
<dbReference type="InterPro" id="IPR039426">
    <property type="entry name" value="TonB-dep_rcpt-like"/>
</dbReference>
<dbReference type="SUPFAM" id="SSF49464">
    <property type="entry name" value="Carboxypeptidase regulatory domain-like"/>
    <property type="match status" value="1"/>
</dbReference>
<dbReference type="NCBIfam" id="TIGR04056">
    <property type="entry name" value="OMP_RagA_SusC"/>
    <property type="match status" value="1"/>
</dbReference>
<comment type="caution">
    <text evidence="9">The sequence shown here is derived from an EMBL/GenBank/DDBJ whole genome shotgun (WGS) entry which is preliminary data.</text>
</comment>
<dbReference type="SUPFAM" id="SSF56935">
    <property type="entry name" value="Porins"/>
    <property type="match status" value="1"/>
</dbReference>
<dbReference type="Gene3D" id="2.60.40.1120">
    <property type="entry name" value="Carboxypeptidase-like, regulatory domain"/>
    <property type="match status" value="1"/>
</dbReference>
<dbReference type="Pfam" id="PF13715">
    <property type="entry name" value="CarbopepD_reg_2"/>
    <property type="match status" value="1"/>
</dbReference>
<dbReference type="InterPro" id="IPR036942">
    <property type="entry name" value="Beta-barrel_TonB_sf"/>
</dbReference>
<dbReference type="InterPro" id="IPR037066">
    <property type="entry name" value="Plug_dom_sf"/>
</dbReference>
<dbReference type="Gene3D" id="2.40.170.20">
    <property type="entry name" value="TonB-dependent receptor, beta-barrel domain"/>
    <property type="match status" value="1"/>
</dbReference>
<comment type="similarity">
    <text evidence="7">Belongs to the TonB-dependent receptor family.</text>
</comment>
<evidence type="ECO:0000313" key="9">
    <source>
        <dbReference type="EMBL" id="MFD2517002.1"/>
    </source>
</evidence>
<keyword evidence="6 7" id="KW-0998">Cell outer membrane</keyword>
<keyword evidence="2 7" id="KW-0813">Transport</keyword>
<feature type="domain" description="TonB-dependent receptor plug" evidence="8">
    <location>
        <begin position="199"/>
        <end position="294"/>
    </location>
</feature>
<organism evidence="9 10">
    <name type="scientific">Salinimicrobium flavum</name>
    <dbReference type="NCBI Taxonomy" id="1737065"/>
    <lineage>
        <taxon>Bacteria</taxon>
        <taxon>Pseudomonadati</taxon>
        <taxon>Bacteroidota</taxon>
        <taxon>Flavobacteriia</taxon>
        <taxon>Flavobacteriales</taxon>
        <taxon>Flavobacteriaceae</taxon>
        <taxon>Salinimicrobium</taxon>
    </lineage>
</organism>
<evidence type="ECO:0000313" key="10">
    <source>
        <dbReference type="Proteomes" id="UP001597468"/>
    </source>
</evidence>
<dbReference type="PROSITE" id="PS52016">
    <property type="entry name" value="TONB_DEPENDENT_REC_3"/>
    <property type="match status" value="1"/>
</dbReference>
<dbReference type="InterPro" id="IPR023996">
    <property type="entry name" value="TonB-dep_OMP_SusC/RagA"/>
</dbReference>
<evidence type="ECO:0000256" key="6">
    <source>
        <dbReference type="ARBA" id="ARBA00023237"/>
    </source>
</evidence>
<dbReference type="InterPro" id="IPR023997">
    <property type="entry name" value="TonB-dep_OMP_SusC/RagA_CS"/>
</dbReference>
<reference evidence="10" key="1">
    <citation type="journal article" date="2019" name="Int. J. Syst. Evol. Microbiol.">
        <title>The Global Catalogue of Microorganisms (GCM) 10K type strain sequencing project: providing services to taxonomists for standard genome sequencing and annotation.</title>
        <authorList>
            <consortium name="The Broad Institute Genomics Platform"/>
            <consortium name="The Broad Institute Genome Sequencing Center for Infectious Disease"/>
            <person name="Wu L."/>
            <person name="Ma J."/>
        </authorList>
    </citation>
    <scope>NUCLEOTIDE SEQUENCE [LARGE SCALE GENOMIC DNA]</scope>
    <source>
        <strain evidence="10">KCTC 42585</strain>
    </source>
</reference>
<proteinExistence type="inferred from homology"/>
<keyword evidence="5 7" id="KW-0472">Membrane</keyword>
<dbReference type="RefSeq" id="WP_380748631.1">
    <property type="nucleotide sequence ID" value="NZ_JBHULT010000006.1"/>
</dbReference>
<evidence type="ECO:0000259" key="8">
    <source>
        <dbReference type="Pfam" id="PF07715"/>
    </source>
</evidence>
<name>A0ABW5IVQ6_9FLAO</name>
<dbReference type="Proteomes" id="UP001597468">
    <property type="component" value="Unassembled WGS sequence"/>
</dbReference>